<dbReference type="GO" id="GO:0000287">
    <property type="term" value="F:magnesium ion binding"/>
    <property type="evidence" value="ECO:0007669"/>
    <property type="project" value="UniProtKB-UniRule"/>
</dbReference>
<feature type="domain" description="PIN" evidence="6">
    <location>
        <begin position="3"/>
        <end position="130"/>
    </location>
</feature>
<dbReference type="OrthoDB" id="6365530at2"/>
<keyword evidence="4 5" id="KW-0378">Hydrolase</keyword>
<dbReference type="EMBL" id="MUZR01000027">
    <property type="protein sequence ID" value="OOC10015.1"/>
    <property type="molecule type" value="Genomic_DNA"/>
</dbReference>
<comment type="caution">
    <text evidence="7">The sequence shown here is derived from an EMBL/GenBank/DDBJ whole genome shotgun (WGS) entry which is preliminary data.</text>
</comment>
<gene>
    <name evidence="5" type="primary">vapC</name>
    <name evidence="7" type="ORF">B1A74_08115</name>
</gene>
<dbReference type="EC" id="3.1.-.-" evidence="5"/>
<accession>A0A1V2ZY72</accession>
<evidence type="ECO:0000259" key="6">
    <source>
        <dbReference type="Pfam" id="PF01850"/>
    </source>
</evidence>
<dbReference type="CDD" id="cd09874">
    <property type="entry name" value="PIN_MT3492-like"/>
    <property type="match status" value="1"/>
</dbReference>
<dbReference type="GO" id="GO:0090729">
    <property type="term" value="F:toxin activity"/>
    <property type="evidence" value="ECO:0007669"/>
    <property type="project" value="UniProtKB-KW"/>
</dbReference>
<feature type="binding site" evidence="5">
    <location>
        <position position="105"/>
    </location>
    <ligand>
        <name>Mg(2+)</name>
        <dbReference type="ChEBI" id="CHEBI:18420"/>
    </ligand>
</feature>
<dbReference type="Pfam" id="PF01850">
    <property type="entry name" value="PIN"/>
    <property type="match status" value="1"/>
</dbReference>
<evidence type="ECO:0000256" key="1">
    <source>
        <dbReference type="ARBA" id="ARBA00022649"/>
    </source>
</evidence>
<dbReference type="GO" id="GO:0004540">
    <property type="term" value="F:RNA nuclease activity"/>
    <property type="evidence" value="ECO:0007669"/>
    <property type="project" value="InterPro"/>
</dbReference>
<dbReference type="STRING" id="252474.B1A74_08115"/>
<evidence type="ECO:0000256" key="3">
    <source>
        <dbReference type="ARBA" id="ARBA00022723"/>
    </source>
</evidence>
<keyword evidence="3 5" id="KW-0479">Metal-binding</keyword>
<dbReference type="RefSeq" id="WP_077244324.1">
    <property type="nucleotide sequence ID" value="NZ_MUZR01000027.1"/>
</dbReference>
<dbReference type="InterPro" id="IPR002716">
    <property type="entry name" value="PIN_dom"/>
</dbReference>
<keyword evidence="5" id="KW-0800">Toxin</keyword>
<keyword evidence="1 5" id="KW-1277">Toxin-antitoxin system</keyword>
<dbReference type="GO" id="GO:0016787">
    <property type="term" value="F:hydrolase activity"/>
    <property type="evidence" value="ECO:0007669"/>
    <property type="project" value="UniProtKB-KW"/>
</dbReference>
<dbReference type="InterPro" id="IPR029060">
    <property type="entry name" value="PIN-like_dom_sf"/>
</dbReference>
<comment type="cofactor">
    <cofactor evidence="5">
        <name>Mg(2+)</name>
        <dbReference type="ChEBI" id="CHEBI:18420"/>
    </cofactor>
</comment>
<dbReference type="HAMAP" id="MF_00265">
    <property type="entry name" value="VapC_Nob1"/>
    <property type="match status" value="1"/>
</dbReference>
<dbReference type="PANTHER" id="PTHR35901">
    <property type="entry name" value="RIBONUCLEASE VAPC3"/>
    <property type="match status" value="1"/>
</dbReference>
<evidence type="ECO:0000313" key="7">
    <source>
        <dbReference type="EMBL" id="OOC10015.1"/>
    </source>
</evidence>
<proteinExistence type="inferred from homology"/>
<dbReference type="InterPro" id="IPR022907">
    <property type="entry name" value="VapC_family"/>
</dbReference>
<evidence type="ECO:0000313" key="8">
    <source>
        <dbReference type="Proteomes" id="UP000189177"/>
    </source>
</evidence>
<organism evidence="7 8">
    <name type="scientific">Thioalkalivibrio halophilus</name>
    <dbReference type="NCBI Taxonomy" id="252474"/>
    <lineage>
        <taxon>Bacteria</taxon>
        <taxon>Pseudomonadati</taxon>
        <taxon>Pseudomonadota</taxon>
        <taxon>Gammaproteobacteria</taxon>
        <taxon>Chromatiales</taxon>
        <taxon>Ectothiorhodospiraceae</taxon>
        <taxon>Thioalkalivibrio</taxon>
    </lineage>
</organism>
<dbReference type="PANTHER" id="PTHR35901:SF1">
    <property type="entry name" value="EXONUCLEASE VAPC9"/>
    <property type="match status" value="1"/>
</dbReference>
<dbReference type="Gene3D" id="3.40.50.1010">
    <property type="entry name" value="5'-nuclease"/>
    <property type="match status" value="1"/>
</dbReference>
<keyword evidence="5" id="KW-0460">Magnesium</keyword>
<dbReference type="InterPro" id="IPR051619">
    <property type="entry name" value="TypeII_TA_RNase_PINc/VapC"/>
</dbReference>
<sequence length="151" mass="16920">MLYFDTSAVLPYYREEAASRPVQQMLQASTRPVLVSHLTRVEVASALARWVRMDELSEAQANRIESAFLEDLRAGRFVRVSLDPEVFERACHWLLTRRSSLRTLDALHLAAAEICGAELVTLDRPLVQAARLFGVTVRCPGEDPAEPGQLD</sequence>
<dbReference type="Proteomes" id="UP000189177">
    <property type="component" value="Unassembled WGS sequence"/>
</dbReference>
<reference evidence="7 8" key="1">
    <citation type="submission" date="2017-02" db="EMBL/GenBank/DDBJ databases">
        <title>Genomic diversity within the haloalkaliphilic genus Thioalkalivibrio.</title>
        <authorList>
            <person name="Ahn A.-C."/>
            <person name="Meier-Kolthoff J."/>
            <person name="Overmars L."/>
            <person name="Richter M."/>
            <person name="Woyke T."/>
            <person name="Sorokin D.Y."/>
            <person name="Muyzer G."/>
        </authorList>
    </citation>
    <scope>NUCLEOTIDE SEQUENCE [LARGE SCALE GENOMIC DNA]</scope>
    <source>
        <strain evidence="7 8">HL17</strain>
    </source>
</reference>
<protein>
    <recommendedName>
        <fullName evidence="5">Ribonuclease VapC</fullName>
        <shortName evidence="5">RNase VapC</shortName>
        <ecNumber evidence="5">3.1.-.-</ecNumber>
    </recommendedName>
    <alternativeName>
        <fullName evidence="5">Toxin VapC</fullName>
    </alternativeName>
</protein>
<name>A0A1V2ZY72_9GAMM</name>
<feature type="binding site" evidence="5">
    <location>
        <position position="5"/>
    </location>
    <ligand>
        <name>Mg(2+)</name>
        <dbReference type="ChEBI" id="CHEBI:18420"/>
    </ligand>
</feature>
<keyword evidence="8" id="KW-1185">Reference proteome</keyword>
<dbReference type="SUPFAM" id="SSF88723">
    <property type="entry name" value="PIN domain-like"/>
    <property type="match status" value="1"/>
</dbReference>
<comment type="similarity">
    <text evidence="5">Belongs to the PINc/VapC protein family.</text>
</comment>
<dbReference type="AlphaFoldDB" id="A0A1V2ZY72"/>
<keyword evidence="2 5" id="KW-0540">Nuclease</keyword>
<evidence type="ECO:0000256" key="2">
    <source>
        <dbReference type="ARBA" id="ARBA00022722"/>
    </source>
</evidence>
<evidence type="ECO:0000256" key="5">
    <source>
        <dbReference type="HAMAP-Rule" id="MF_00265"/>
    </source>
</evidence>
<evidence type="ECO:0000256" key="4">
    <source>
        <dbReference type="ARBA" id="ARBA00022801"/>
    </source>
</evidence>
<comment type="function">
    <text evidence="5">Toxic component of a toxin-antitoxin (TA) system. An RNase.</text>
</comment>